<keyword evidence="2" id="KW-1133">Transmembrane helix</keyword>
<protein>
    <submittedName>
        <fullName evidence="3">Uncharacterized protein</fullName>
    </submittedName>
</protein>
<reference evidence="3 4" key="1">
    <citation type="journal article" date="2011" name="Stand. Genomic Sci.">
        <title>Non-contiguous finished genome sequence and contextual data of the filamentous soil bacterium Ktedonobacter racemifer type strain (SOSP1-21).</title>
        <authorList>
            <person name="Chang Y.J."/>
            <person name="Land M."/>
            <person name="Hauser L."/>
            <person name="Chertkov O."/>
            <person name="Del Rio T.G."/>
            <person name="Nolan M."/>
            <person name="Copeland A."/>
            <person name="Tice H."/>
            <person name="Cheng J.F."/>
            <person name="Lucas S."/>
            <person name="Han C."/>
            <person name="Goodwin L."/>
            <person name="Pitluck S."/>
            <person name="Ivanova N."/>
            <person name="Ovchinikova G."/>
            <person name="Pati A."/>
            <person name="Chen A."/>
            <person name="Palaniappan K."/>
            <person name="Mavromatis K."/>
            <person name="Liolios K."/>
            <person name="Brettin T."/>
            <person name="Fiebig A."/>
            <person name="Rohde M."/>
            <person name="Abt B."/>
            <person name="Goker M."/>
            <person name="Detter J.C."/>
            <person name="Woyke T."/>
            <person name="Bristow J."/>
            <person name="Eisen J.A."/>
            <person name="Markowitz V."/>
            <person name="Hugenholtz P."/>
            <person name="Kyrpides N.C."/>
            <person name="Klenk H.P."/>
            <person name="Lapidus A."/>
        </authorList>
    </citation>
    <scope>NUCLEOTIDE SEQUENCE [LARGE SCALE GENOMIC DNA]</scope>
    <source>
        <strain evidence="4">DSM 44963</strain>
    </source>
</reference>
<feature type="region of interest" description="Disordered" evidence="1">
    <location>
        <begin position="1"/>
        <end position="21"/>
    </location>
</feature>
<accession>D6TNF9</accession>
<dbReference type="AlphaFoldDB" id="D6TNF9"/>
<name>D6TNF9_KTERA</name>
<evidence type="ECO:0000256" key="1">
    <source>
        <dbReference type="SAM" id="MobiDB-lite"/>
    </source>
</evidence>
<proteinExistence type="predicted"/>
<dbReference type="RefSeq" id="WP_007912301.1">
    <property type="nucleotide sequence ID" value="NZ_ADVG01000002.1"/>
</dbReference>
<organism evidence="3 4">
    <name type="scientific">Ktedonobacter racemifer DSM 44963</name>
    <dbReference type="NCBI Taxonomy" id="485913"/>
    <lineage>
        <taxon>Bacteria</taxon>
        <taxon>Bacillati</taxon>
        <taxon>Chloroflexota</taxon>
        <taxon>Ktedonobacteria</taxon>
        <taxon>Ktedonobacterales</taxon>
        <taxon>Ktedonobacteraceae</taxon>
        <taxon>Ktedonobacter</taxon>
    </lineage>
</organism>
<dbReference type="Proteomes" id="UP000004508">
    <property type="component" value="Unassembled WGS sequence"/>
</dbReference>
<keyword evidence="2" id="KW-0472">Membrane</keyword>
<comment type="caution">
    <text evidence="3">The sequence shown here is derived from an EMBL/GenBank/DDBJ whole genome shotgun (WGS) entry which is preliminary data.</text>
</comment>
<dbReference type="InParanoid" id="D6TNF9"/>
<keyword evidence="4" id="KW-1185">Reference proteome</keyword>
<sequence>MKEAMRRANTSQPLEKEGSRTRRMRVKHCSICTQRIWFEPLTVLDPEDAPEPRRSWTLCKHCYNALVTELKRSKVHSPLRVRVAVGLVAAERWPLAYPTRLHMYVNDRRWIAILGFGFFIFMIVHLVFLVLIAGIIK</sequence>
<dbReference type="EMBL" id="ADVG01000002">
    <property type="protein sequence ID" value="EFH87290.1"/>
    <property type="molecule type" value="Genomic_DNA"/>
</dbReference>
<feature type="transmembrane region" description="Helical" evidence="2">
    <location>
        <begin position="110"/>
        <end position="136"/>
    </location>
</feature>
<keyword evidence="2" id="KW-0812">Transmembrane</keyword>
<gene>
    <name evidence="3" type="ORF">Krac_8620</name>
</gene>
<evidence type="ECO:0000313" key="4">
    <source>
        <dbReference type="Proteomes" id="UP000004508"/>
    </source>
</evidence>
<evidence type="ECO:0000256" key="2">
    <source>
        <dbReference type="SAM" id="Phobius"/>
    </source>
</evidence>
<dbReference type="OrthoDB" id="159667at2"/>
<evidence type="ECO:0000313" key="3">
    <source>
        <dbReference type="EMBL" id="EFH87290.1"/>
    </source>
</evidence>